<evidence type="ECO:0000313" key="3">
    <source>
        <dbReference type="EMBL" id="KXT02393.1"/>
    </source>
</evidence>
<feature type="region of interest" description="Disordered" evidence="1">
    <location>
        <begin position="1"/>
        <end position="46"/>
    </location>
</feature>
<protein>
    <submittedName>
        <fullName evidence="3">Uncharacterized protein</fullName>
    </submittedName>
</protein>
<feature type="transmembrane region" description="Helical" evidence="2">
    <location>
        <begin position="120"/>
        <end position="140"/>
    </location>
</feature>
<proteinExistence type="predicted"/>
<keyword evidence="2" id="KW-0472">Membrane</keyword>
<dbReference type="Proteomes" id="UP000070133">
    <property type="component" value="Unassembled WGS sequence"/>
</dbReference>
<dbReference type="AlphaFoldDB" id="A0A139HJ15"/>
<organism evidence="3 4">
    <name type="scientific">Pseudocercospora eumusae</name>
    <dbReference type="NCBI Taxonomy" id="321146"/>
    <lineage>
        <taxon>Eukaryota</taxon>
        <taxon>Fungi</taxon>
        <taxon>Dikarya</taxon>
        <taxon>Ascomycota</taxon>
        <taxon>Pezizomycotina</taxon>
        <taxon>Dothideomycetes</taxon>
        <taxon>Dothideomycetidae</taxon>
        <taxon>Mycosphaerellales</taxon>
        <taxon>Mycosphaerellaceae</taxon>
        <taxon>Pseudocercospora</taxon>
    </lineage>
</organism>
<keyword evidence="2" id="KW-1133">Transmembrane helix</keyword>
<comment type="caution">
    <text evidence="3">The sequence shown here is derived from an EMBL/GenBank/DDBJ whole genome shotgun (WGS) entry which is preliminary data.</text>
</comment>
<sequence>MPSRPATPPPAYTAEMAHERSTPSQNLATDNRDLETGAQRGTQASRTRAIRFDGAAKMRRCLLALLICVGSLASCVALSAKDFESTHPAVVWSSTLLMLAIFWLIENATIGCLNGNRLEAGLPVMVMLFCALSAVISSMYGG</sequence>
<gene>
    <name evidence="3" type="ORF">AC578_175</name>
</gene>
<reference evidence="3 4" key="1">
    <citation type="submission" date="2015-07" db="EMBL/GenBank/DDBJ databases">
        <title>Comparative genomics of the Sigatoka disease complex on banana suggests a link between parallel evolutionary changes in Pseudocercospora fijiensis and Pseudocercospora eumusae and increased virulence on the banana host.</title>
        <authorList>
            <person name="Chang T.-C."/>
            <person name="Salvucci A."/>
            <person name="Crous P.W."/>
            <person name="Stergiopoulos I."/>
        </authorList>
    </citation>
    <scope>NUCLEOTIDE SEQUENCE [LARGE SCALE GENOMIC DNA]</scope>
    <source>
        <strain evidence="3 4">CBS 114824</strain>
    </source>
</reference>
<name>A0A139HJ15_9PEZI</name>
<evidence type="ECO:0000256" key="2">
    <source>
        <dbReference type="SAM" id="Phobius"/>
    </source>
</evidence>
<evidence type="ECO:0000313" key="4">
    <source>
        <dbReference type="Proteomes" id="UP000070133"/>
    </source>
</evidence>
<keyword evidence="4" id="KW-1185">Reference proteome</keyword>
<evidence type="ECO:0000256" key="1">
    <source>
        <dbReference type="SAM" id="MobiDB-lite"/>
    </source>
</evidence>
<dbReference type="EMBL" id="LFZN01000043">
    <property type="protein sequence ID" value="KXT02393.1"/>
    <property type="molecule type" value="Genomic_DNA"/>
</dbReference>
<feature type="transmembrane region" description="Helical" evidence="2">
    <location>
        <begin position="92"/>
        <end position="113"/>
    </location>
</feature>
<feature type="transmembrane region" description="Helical" evidence="2">
    <location>
        <begin position="61"/>
        <end position="80"/>
    </location>
</feature>
<feature type="compositionally biased region" description="Pro residues" evidence="1">
    <location>
        <begin position="1"/>
        <end position="11"/>
    </location>
</feature>
<keyword evidence="2" id="KW-0812">Transmembrane</keyword>
<accession>A0A139HJ15</accession>